<evidence type="ECO:0000256" key="2">
    <source>
        <dbReference type="SAM" id="SignalP"/>
    </source>
</evidence>
<evidence type="ECO:0000259" key="3">
    <source>
        <dbReference type="Pfam" id="PF00884"/>
    </source>
</evidence>
<evidence type="ECO:0000313" key="5">
    <source>
        <dbReference type="EMBL" id="QDV84929.1"/>
    </source>
</evidence>
<dbReference type="Pfam" id="PF06439">
    <property type="entry name" value="3keto-disac_hyd"/>
    <property type="match status" value="1"/>
</dbReference>
<feature type="region of interest" description="Disordered" evidence="1">
    <location>
        <begin position="249"/>
        <end position="268"/>
    </location>
</feature>
<dbReference type="Proteomes" id="UP000318081">
    <property type="component" value="Chromosome"/>
</dbReference>
<dbReference type="InterPro" id="IPR017850">
    <property type="entry name" value="Alkaline_phosphatase_core_sf"/>
</dbReference>
<dbReference type="CDD" id="cd16155">
    <property type="entry name" value="sulfatase_like"/>
    <property type="match status" value="1"/>
</dbReference>
<dbReference type="Gene3D" id="2.60.120.560">
    <property type="entry name" value="Exo-inulinase, domain 1"/>
    <property type="match status" value="1"/>
</dbReference>
<feature type="compositionally biased region" description="Basic residues" evidence="1">
    <location>
        <begin position="257"/>
        <end position="268"/>
    </location>
</feature>
<keyword evidence="5" id="KW-0378">Hydrolase</keyword>
<dbReference type="InterPro" id="IPR010496">
    <property type="entry name" value="AL/BT2_dom"/>
</dbReference>
<evidence type="ECO:0000313" key="6">
    <source>
        <dbReference type="Proteomes" id="UP000318081"/>
    </source>
</evidence>
<feature type="signal peptide" evidence="2">
    <location>
        <begin position="1"/>
        <end position="25"/>
    </location>
</feature>
<dbReference type="PANTHER" id="PTHR46615:SF1">
    <property type="entry name" value="ARYLSULFATASE K"/>
    <property type="match status" value="1"/>
</dbReference>
<feature type="chain" id="PRO_5046758574" evidence="2">
    <location>
        <begin position="26"/>
        <end position="743"/>
    </location>
</feature>
<protein>
    <submittedName>
        <fullName evidence="5">Choline-sulfatase</fullName>
        <ecNumber evidence="5">3.1.6.6</ecNumber>
    </submittedName>
</protein>
<dbReference type="SUPFAM" id="SSF53649">
    <property type="entry name" value="Alkaline phosphatase-like"/>
    <property type="match status" value="1"/>
</dbReference>
<evidence type="ECO:0000259" key="4">
    <source>
        <dbReference type="Pfam" id="PF06439"/>
    </source>
</evidence>
<dbReference type="InterPro" id="IPR051849">
    <property type="entry name" value="GAG-degrading_sulfatase"/>
</dbReference>
<dbReference type="EMBL" id="CP036432">
    <property type="protein sequence ID" value="QDV84929.1"/>
    <property type="molecule type" value="Genomic_DNA"/>
</dbReference>
<proteinExistence type="predicted"/>
<feature type="domain" description="3-keto-alpha-glucoside-1,2-lyase/3-keto-2-hydroxy-glucal hydratase" evidence="4">
    <location>
        <begin position="30"/>
        <end position="207"/>
    </location>
</feature>
<feature type="region of interest" description="Disordered" evidence="1">
    <location>
        <begin position="341"/>
        <end position="361"/>
    </location>
</feature>
<name>A0ABX5XSG3_9BACT</name>
<keyword evidence="2" id="KW-0732">Signal</keyword>
<dbReference type="RefSeq" id="WP_419581509.1">
    <property type="nucleotide sequence ID" value="NZ_CP036432.1"/>
</dbReference>
<gene>
    <name evidence="5" type="primary">betC_15</name>
    <name evidence="5" type="ORF">TBK1r_38810</name>
</gene>
<dbReference type="GO" id="GO:0047753">
    <property type="term" value="F:choline-sulfatase activity"/>
    <property type="evidence" value="ECO:0007669"/>
    <property type="project" value="UniProtKB-EC"/>
</dbReference>
<reference evidence="5 6" key="1">
    <citation type="submission" date="2019-02" db="EMBL/GenBank/DDBJ databases">
        <title>Deep-cultivation of Planctomycetes and their phenomic and genomic characterization uncovers novel biology.</title>
        <authorList>
            <person name="Wiegand S."/>
            <person name="Jogler M."/>
            <person name="Boedeker C."/>
            <person name="Pinto D."/>
            <person name="Vollmers J."/>
            <person name="Rivas-Marin E."/>
            <person name="Kohn T."/>
            <person name="Peeters S.H."/>
            <person name="Heuer A."/>
            <person name="Rast P."/>
            <person name="Oberbeckmann S."/>
            <person name="Bunk B."/>
            <person name="Jeske O."/>
            <person name="Meyerdierks A."/>
            <person name="Storesund J.E."/>
            <person name="Kallscheuer N."/>
            <person name="Luecker S."/>
            <person name="Lage O.M."/>
            <person name="Pohl T."/>
            <person name="Merkel B.J."/>
            <person name="Hornburger P."/>
            <person name="Mueller R.-W."/>
            <person name="Bruemmer F."/>
            <person name="Labrenz M."/>
            <person name="Spormann A.M."/>
            <person name="Op den Camp H."/>
            <person name="Overmann J."/>
            <person name="Amann R."/>
            <person name="Jetten M.S.M."/>
            <person name="Mascher T."/>
            <person name="Medema M.H."/>
            <person name="Devos D.P."/>
            <person name="Kaster A.-K."/>
            <person name="Ovreas L."/>
            <person name="Rohde M."/>
            <person name="Galperin M.Y."/>
            <person name="Jogler C."/>
        </authorList>
    </citation>
    <scope>NUCLEOTIDE SEQUENCE [LARGE SCALE GENOMIC DNA]</scope>
    <source>
        <strain evidence="5 6">TBK1r</strain>
    </source>
</reference>
<dbReference type="Gene3D" id="3.40.720.10">
    <property type="entry name" value="Alkaline Phosphatase, subunit A"/>
    <property type="match status" value="1"/>
</dbReference>
<dbReference type="EC" id="3.1.6.6" evidence="5"/>
<dbReference type="InterPro" id="IPR000917">
    <property type="entry name" value="Sulfatase_N"/>
</dbReference>
<keyword evidence="6" id="KW-1185">Reference proteome</keyword>
<evidence type="ECO:0000256" key="1">
    <source>
        <dbReference type="SAM" id="MobiDB-lite"/>
    </source>
</evidence>
<feature type="domain" description="Sulfatase N-terminal" evidence="3">
    <location>
        <begin position="270"/>
        <end position="611"/>
    </location>
</feature>
<dbReference type="PANTHER" id="PTHR46615">
    <property type="entry name" value="ARYLSULFATASE K"/>
    <property type="match status" value="1"/>
</dbReference>
<organism evidence="5 6">
    <name type="scientific">Stieleria magnilauensis</name>
    <dbReference type="NCBI Taxonomy" id="2527963"/>
    <lineage>
        <taxon>Bacteria</taxon>
        <taxon>Pseudomonadati</taxon>
        <taxon>Planctomycetota</taxon>
        <taxon>Planctomycetia</taxon>
        <taxon>Pirellulales</taxon>
        <taxon>Pirellulaceae</taxon>
        <taxon>Stieleria</taxon>
    </lineage>
</organism>
<accession>A0ABX5XSG3</accession>
<sequence length="743" mass="83247">MTRHFHVLFSLVLLPLLGVTTPAVAQEKSFQTLFDGSNLDGWKHSGNWVVVDGVITRSGKGGSLVYNAAKVPDDFELRFEWKVAAGSNSGVYYRPGQYEYQILDNSKHKDGQNPRTSAASLYFCMQPSADETRPVGQWNEARIVCKGSVIQHWLNGNKVIDFDYQDPKWAFNVDMLKQRGGDLSQRGGYLSLQDHGDPVWYRNIRIRSIAADEDIDHHTVTPATIAPEVLKAEAEKLAGIVARRTAAQQKAAQQKAAPKKAAQKNSKKRPNILFILADDQSPFDLQLYNTGSKLETPHLDRLAAEGIVLDAAHHMGSWSGAVCTPSRHMIMSGRSVWHLPNRGRNKQNPNADNPSLVPKDLPNQTMAAVFNRAGYDTMRTCKRGNSYDAANQLFTIVHEATKRGGTHETGSAWHADRVLDYLGQREASKDSDPFLIYFGFSHPHDTRDGTSELNTKYGAVNHTDKNSLPPANPKQPQLPVNYLPEHPFHHGHPGLRDEEKVSGVWTRRDERTIRNELGREFACSENIDDQIGRVLDKLEKLGELDNTYIFYTADHGMAIGRHGLQGKQNLYEHTWRVPFIAKGPGIPKGVRAPGNIYLMDVLATICDLTGIDAPETNEGISFAPVLFGKQQVVRDTLFGVYCGGTKPGMRCVKQGDWKLIKYDVLDGKVRQTQLFNLAENPHEFLTQHHDPSLNTLVGQTPTPGQVNLADDPKHKDQLIKMEKLLLDEMRRLDDPYRLWDQPE</sequence>
<dbReference type="Pfam" id="PF00884">
    <property type="entry name" value="Sulfatase"/>
    <property type="match status" value="1"/>
</dbReference>